<dbReference type="SUPFAM" id="SSF52266">
    <property type="entry name" value="SGNH hydrolase"/>
    <property type="match status" value="1"/>
</dbReference>
<keyword evidence="2" id="KW-0378">Hydrolase</keyword>
<comment type="caution">
    <text evidence="2">The sequence shown here is derived from an EMBL/GenBank/DDBJ whole genome shotgun (WGS) entry which is preliminary data.</text>
</comment>
<dbReference type="GO" id="GO:0004622">
    <property type="term" value="F:phosphatidylcholine lysophospholipase activity"/>
    <property type="evidence" value="ECO:0007669"/>
    <property type="project" value="TreeGrafter"/>
</dbReference>
<dbReference type="InterPro" id="IPR036514">
    <property type="entry name" value="SGNH_hydro_sf"/>
</dbReference>
<protein>
    <submittedName>
        <fullName evidence="2">SGNH/GDSL hydrolase family protein</fullName>
    </submittedName>
</protein>
<dbReference type="PANTHER" id="PTHR30383">
    <property type="entry name" value="THIOESTERASE 1/PROTEASE 1/LYSOPHOSPHOLIPASE L1"/>
    <property type="match status" value="1"/>
</dbReference>
<evidence type="ECO:0000313" key="2">
    <source>
        <dbReference type="EMBL" id="NBG87157.1"/>
    </source>
</evidence>
<dbReference type="Gene3D" id="3.40.50.1110">
    <property type="entry name" value="SGNH hydrolase"/>
    <property type="match status" value="1"/>
</dbReference>
<keyword evidence="3" id="KW-1185">Reference proteome</keyword>
<evidence type="ECO:0000259" key="1">
    <source>
        <dbReference type="Pfam" id="PF13472"/>
    </source>
</evidence>
<proteinExistence type="predicted"/>
<dbReference type="AlphaFoldDB" id="A0AA43XIF7"/>
<organism evidence="2 3">
    <name type="scientific">Isachenkonia alkalipeptolytica</name>
    <dbReference type="NCBI Taxonomy" id="2565777"/>
    <lineage>
        <taxon>Bacteria</taxon>
        <taxon>Bacillati</taxon>
        <taxon>Bacillota</taxon>
        <taxon>Clostridia</taxon>
        <taxon>Eubacteriales</taxon>
        <taxon>Clostridiaceae</taxon>
        <taxon>Isachenkonia</taxon>
    </lineage>
</organism>
<dbReference type="InterPro" id="IPR013830">
    <property type="entry name" value="SGNH_hydro"/>
</dbReference>
<name>A0AA43XIF7_9CLOT</name>
<dbReference type="PANTHER" id="PTHR30383:SF5">
    <property type="entry name" value="SGNH HYDROLASE-TYPE ESTERASE DOMAIN-CONTAINING PROTEIN"/>
    <property type="match status" value="1"/>
</dbReference>
<dbReference type="Pfam" id="PF13472">
    <property type="entry name" value="Lipase_GDSL_2"/>
    <property type="match status" value="1"/>
</dbReference>
<feature type="domain" description="SGNH hydrolase-type esterase" evidence="1">
    <location>
        <begin position="4"/>
        <end position="222"/>
    </location>
</feature>
<dbReference type="EMBL" id="SUMG01000001">
    <property type="protein sequence ID" value="NBG87157.1"/>
    <property type="molecule type" value="Genomic_DNA"/>
</dbReference>
<gene>
    <name evidence="2" type="ORF">ISALK_01450</name>
</gene>
<reference evidence="2 3" key="1">
    <citation type="submission" date="2019-04" db="EMBL/GenBank/DDBJ databases">
        <title>Isachenkonia alkalipeptolytica gen. nov. sp. nov. a new anaerobic, alkiliphilic organothrophic bacterium capable to reduce synthesized ferrihydrite isolated from a soda lake.</title>
        <authorList>
            <person name="Toshchakov S.V."/>
            <person name="Zavarzina D.G."/>
            <person name="Zhilina T.N."/>
            <person name="Kostrikina N.A."/>
            <person name="Kublanov I.V."/>
        </authorList>
    </citation>
    <scope>NUCLEOTIDE SEQUENCE [LARGE SCALE GENOMIC DNA]</scope>
    <source>
        <strain evidence="2 3">Z-1701</strain>
    </source>
</reference>
<dbReference type="InterPro" id="IPR051532">
    <property type="entry name" value="Ester_Hydrolysis_Enzymes"/>
</dbReference>
<dbReference type="Proteomes" id="UP000449710">
    <property type="component" value="Unassembled WGS sequence"/>
</dbReference>
<sequence length="234" mass="26769">MIQCFGDSITKGTPGVSYLKYLEKGKYQNQGTGGETVEGLYPRLSHSIKHGKHEKYIIQIGTNDILLPYLEKSSPKWKNRLRKIDKVKKEGARPSRTEIQFQKSYQEIVDLLKEHEKEAVLINIPVVGENLSHERNKKTEKFNNIIKAIAEKEGLLLVDFYAWQKKTLEKLQNKKDYFIDPDPKQVVIDGLKSITSLGRMRLSQKRNLVLTVDGVHLNDTGAKGLAKLVREKVK</sequence>
<evidence type="ECO:0000313" key="3">
    <source>
        <dbReference type="Proteomes" id="UP000449710"/>
    </source>
</evidence>
<dbReference type="RefSeq" id="WP_160718452.1">
    <property type="nucleotide sequence ID" value="NZ_SUMG01000001.1"/>
</dbReference>
<accession>A0AA43XIF7</accession>